<accession>A0AAD4MWK9</accession>
<keyword evidence="3" id="KW-0732">Signal</keyword>
<reference evidence="4" key="1">
    <citation type="submission" date="2022-01" db="EMBL/GenBank/DDBJ databases">
        <title>Genome Sequence Resource for Two Populations of Ditylenchus destructor, the Migratory Endoparasitic Phytonematode.</title>
        <authorList>
            <person name="Zhang H."/>
            <person name="Lin R."/>
            <person name="Xie B."/>
        </authorList>
    </citation>
    <scope>NUCLEOTIDE SEQUENCE</scope>
    <source>
        <strain evidence="4">BazhouSP</strain>
    </source>
</reference>
<dbReference type="Proteomes" id="UP001201812">
    <property type="component" value="Unassembled WGS sequence"/>
</dbReference>
<dbReference type="EMBL" id="JAKKPZ010000049">
    <property type="protein sequence ID" value="KAI1706259.1"/>
    <property type="molecule type" value="Genomic_DNA"/>
</dbReference>
<dbReference type="PANTHER" id="PTHR16502:SF0">
    <property type="entry name" value="KERATINOCYTE-ASSOCIATED TRANSMEMBRANE PROTEIN 2"/>
    <property type="match status" value="1"/>
</dbReference>
<keyword evidence="2" id="KW-1133">Transmembrane helix</keyword>
<feature type="region of interest" description="Disordered" evidence="1">
    <location>
        <begin position="26"/>
        <end position="45"/>
    </location>
</feature>
<feature type="compositionally biased region" description="Basic and acidic residues" evidence="1">
    <location>
        <begin position="172"/>
        <end position="214"/>
    </location>
</feature>
<feature type="compositionally biased region" description="Basic and acidic residues" evidence="1">
    <location>
        <begin position="52"/>
        <end position="62"/>
    </location>
</feature>
<keyword evidence="2" id="KW-0812">Transmembrane</keyword>
<feature type="chain" id="PRO_5042117553" evidence="3">
    <location>
        <begin position="20"/>
        <end position="303"/>
    </location>
</feature>
<evidence type="ECO:0000313" key="5">
    <source>
        <dbReference type="Proteomes" id="UP001201812"/>
    </source>
</evidence>
<protein>
    <submittedName>
        <fullName evidence="4">Trans-Golgi network integral membrane protein 2</fullName>
    </submittedName>
</protein>
<dbReference type="AlphaFoldDB" id="A0AAD4MWK9"/>
<organism evidence="4 5">
    <name type="scientific">Ditylenchus destructor</name>
    <dbReference type="NCBI Taxonomy" id="166010"/>
    <lineage>
        <taxon>Eukaryota</taxon>
        <taxon>Metazoa</taxon>
        <taxon>Ecdysozoa</taxon>
        <taxon>Nematoda</taxon>
        <taxon>Chromadorea</taxon>
        <taxon>Rhabditida</taxon>
        <taxon>Tylenchina</taxon>
        <taxon>Tylenchomorpha</taxon>
        <taxon>Sphaerularioidea</taxon>
        <taxon>Anguinidae</taxon>
        <taxon>Anguininae</taxon>
        <taxon>Ditylenchus</taxon>
    </lineage>
</organism>
<evidence type="ECO:0000256" key="3">
    <source>
        <dbReference type="SAM" id="SignalP"/>
    </source>
</evidence>
<keyword evidence="5" id="KW-1185">Reference proteome</keyword>
<keyword evidence="2" id="KW-0472">Membrane</keyword>
<feature type="region of interest" description="Disordered" evidence="1">
    <location>
        <begin position="267"/>
        <end position="303"/>
    </location>
</feature>
<feature type="transmembrane region" description="Helical" evidence="2">
    <location>
        <begin position="233"/>
        <end position="251"/>
    </location>
</feature>
<evidence type="ECO:0000256" key="2">
    <source>
        <dbReference type="SAM" id="Phobius"/>
    </source>
</evidence>
<feature type="compositionally biased region" description="Basic and acidic residues" evidence="1">
    <location>
        <begin position="119"/>
        <end position="151"/>
    </location>
</feature>
<dbReference type="InterPro" id="IPR037645">
    <property type="entry name" value="KCT2"/>
</dbReference>
<comment type="caution">
    <text evidence="4">The sequence shown here is derived from an EMBL/GenBank/DDBJ whole genome shotgun (WGS) entry which is preliminary data.</text>
</comment>
<feature type="region of interest" description="Disordered" evidence="1">
    <location>
        <begin position="52"/>
        <end position="214"/>
    </location>
</feature>
<dbReference type="PANTHER" id="PTHR16502">
    <property type="entry name" value="KERATINOCYTE-ASSOCIATED TRANSMEMBRANE PROTEIN 2"/>
    <property type="match status" value="1"/>
</dbReference>
<feature type="signal peptide" evidence="3">
    <location>
        <begin position="1"/>
        <end position="19"/>
    </location>
</feature>
<proteinExistence type="predicted"/>
<name>A0AAD4MWK9_9BILA</name>
<sequence length="303" mass="33434">MQHSIVLIVVFCVLSRSFAGEVQRTEAPKNASKNSNLPKAVQMDKDEQVIQKVNQKQDDAGESKAASVQIPKDDKTDAPTTKLPSQPAPKIVTPATTTTLKAVESGPEKVQVHPKNVKQKIEQAKQKEKAGPKGEEKEDYEEKSKENEAKPKGGVVVPVAKKPEANPGDQETPQKLDKQAEIQPSTKEEKENENKAGEKHEEEKAKAEIAKENEKEARQRQALLDTQAQSGHVFTYLLIFGALLSILYLVIHNKNKLLGMIIEGRSGRRPSVSRRAGNVRYRRLSTTDPGNTADDESGRSYVS</sequence>
<evidence type="ECO:0000256" key="1">
    <source>
        <dbReference type="SAM" id="MobiDB-lite"/>
    </source>
</evidence>
<gene>
    <name evidence="4" type="ORF">DdX_13100</name>
</gene>
<evidence type="ECO:0000313" key="4">
    <source>
        <dbReference type="EMBL" id="KAI1706259.1"/>
    </source>
</evidence>